<reference evidence="1 2" key="1">
    <citation type="submission" date="2023-03" db="EMBL/GenBank/DDBJ databases">
        <title>Thalassotalea loyana LMG 22536T draft genome sequence.</title>
        <authorList>
            <person name="Sawabe T."/>
        </authorList>
    </citation>
    <scope>NUCLEOTIDE SEQUENCE [LARGE SCALE GENOMIC DNA]</scope>
    <source>
        <strain evidence="1 2">LMG 22536</strain>
    </source>
</reference>
<dbReference type="RefSeq" id="WP_284296769.1">
    <property type="nucleotide sequence ID" value="NZ_BSSV01000002.1"/>
</dbReference>
<evidence type="ECO:0000313" key="1">
    <source>
        <dbReference type="EMBL" id="GLX85041.1"/>
    </source>
</evidence>
<protein>
    <submittedName>
        <fullName evidence="1">Uncharacterized protein</fullName>
    </submittedName>
</protein>
<dbReference type="Proteomes" id="UP001157134">
    <property type="component" value="Unassembled WGS sequence"/>
</dbReference>
<gene>
    <name evidence="1" type="ORF">tloyanaT_12930</name>
</gene>
<dbReference type="EMBL" id="BSSV01000002">
    <property type="protein sequence ID" value="GLX85041.1"/>
    <property type="molecule type" value="Genomic_DNA"/>
</dbReference>
<accession>A0ABQ6HEX5</accession>
<evidence type="ECO:0000313" key="2">
    <source>
        <dbReference type="Proteomes" id="UP001157134"/>
    </source>
</evidence>
<comment type="caution">
    <text evidence="1">The sequence shown here is derived from an EMBL/GenBank/DDBJ whole genome shotgun (WGS) entry which is preliminary data.</text>
</comment>
<name>A0ABQ6HEX5_9GAMM</name>
<organism evidence="1 2">
    <name type="scientific">Thalassotalea loyana</name>
    <dbReference type="NCBI Taxonomy" id="280483"/>
    <lineage>
        <taxon>Bacteria</taxon>
        <taxon>Pseudomonadati</taxon>
        <taxon>Pseudomonadota</taxon>
        <taxon>Gammaproteobacteria</taxon>
        <taxon>Alteromonadales</taxon>
        <taxon>Colwelliaceae</taxon>
        <taxon>Thalassotalea</taxon>
    </lineage>
</organism>
<proteinExistence type="predicted"/>
<sequence length="112" mass="11942">MIIETVFIGTDNENELIVSNARTGDPLNFIEMGVTKMEGSVQGIPFSSENGQVEFFNGGRIVFKLGQVLAAAARQQSLSLTVFDPLHTNGQVIIHPTLAGAKVSINAVNANI</sequence>
<keyword evidence="2" id="KW-1185">Reference proteome</keyword>